<evidence type="ECO:0000313" key="1">
    <source>
        <dbReference type="EMBL" id="SDH37203.1"/>
    </source>
</evidence>
<reference evidence="1 2" key="1">
    <citation type="submission" date="2016-10" db="EMBL/GenBank/DDBJ databases">
        <authorList>
            <person name="de Groot N.N."/>
        </authorList>
    </citation>
    <scope>NUCLEOTIDE SEQUENCE [LARGE SCALE GENOMIC DNA]</scope>
    <source>
        <strain evidence="1 2">CGMCC 4.6533</strain>
    </source>
</reference>
<organism evidence="1 2">
    <name type="scientific">Nonomuraea jiangxiensis</name>
    <dbReference type="NCBI Taxonomy" id="633440"/>
    <lineage>
        <taxon>Bacteria</taxon>
        <taxon>Bacillati</taxon>
        <taxon>Actinomycetota</taxon>
        <taxon>Actinomycetes</taxon>
        <taxon>Streptosporangiales</taxon>
        <taxon>Streptosporangiaceae</taxon>
        <taxon>Nonomuraea</taxon>
    </lineage>
</organism>
<keyword evidence="2" id="KW-1185">Reference proteome</keyword>
<protein>
    <submittedName>
        <fullName evidence="1">3-oxoacyl-[acyl-carrier protein] reductase</fullName>
    </submittedName>
</protein>
<sequence>MVADVTEQLAPLRILVNNAGDYPRIAWADLTEDRWMAAIDLNLTGHYRCARAVTPAMSNIEVGVSSTSAASLLAAAAPVWPPTQRPKPGCTA</sequence>
<dbReference type="SUPFAM" id="SSF51735">
    <property type="entry name" value="NAD(P)-binding Rossmann-fold domains"/>
    <property type="match status" value="1"/>
</dbReference>
<dbReference type="Proteomes" id="UP000199202">
    <property type="component" value="Unassembled WGS sequence"/>
</dbReference>
<dbReference type="Gene3D" id="3.40.50.720">
    <property type="entry name" value="NAD(P)-binding Rossmann-like Domain"/>
    <property type="match status" value="1"/>
</dbReference>
<name>A0A1G8BVV9_9ACTN</name>
<dbReference type="OrthoDB" id="4615284at2"/>
<dbReference type="InterPro" id="IPR036291">
    <property type="entry name" value="NAD(P)-bd_dom_sf"/>
</dbReference>
<gene>
    <name evidence="1" type="ORF">SAMN05421869_102130</name>
</gene>
<evidence type="ECO:0000313" key="2">
    <source>
        <dbReference type="Proteomes" id="UP000199202"/>
    </source>
</evidence>
<dbReference type="EMBL" id="FNDJ01000002">
    <property type="protein sequence ID" value="SDH37203.1"/>
    <property type="molecule type" value="Genomic_DNA"/>
</dbReference>
<dbReference type="AlphaFoldDB" id="A0A1G8BVV9"/>
<dbReference type="STRING" id="633440.SAMN05421869_102130"/>
<dbReference type="Pfam" id="PF00106">
    <property type="entry name" value="adh_short"/>
    <property type="match status" value="1"/>
</dbReference>
<dbReference type="InterPro" id="IPR002347">
    <property type="entry name" value="SDR_fam"/>
</dbReference>
<accession>A0A1G8BVV9</accession>
<proteinExistence type="predicted"/>